<accession>A0ACC2AKK3</accession>
<sequence>MAKLLFRRISLVLVIGVIVADAVDLAGYEFSDDPTDESTSDKKDSGESGSSSNSGSGFGSGYGFGSGNSGHGGSSSALSGPGYGSGSGYGYGSESNGAAGYGYGYGSGSGGGMKPTPKGNRKLVGAQSHERQEPKPASLYRNAERENKNNPFFGSAFGKANRRIPHEFAEANPSISNDKRTEMQGSASHIITSSATGSGT</sequence>
<evidence type="ECO:0000313" key="2">
    <source>
        <dbReference type="Proteomes" id="UP001162992"/>
    </source>
</evidence>
<comment type="caution">
    <text evidence="1">The sequence shown here is derived from an EMBL/GenBank/DDBJ whole genome shotgun (WGS) entry which is preliminary data.</text>
</comment>
<organism evidence="1 2">
    <name type="scientific">Diphasiastrum complanatum</name>
    <name type="common">Issler's clubmoss</name>
    <name type="synonym">Lycopodium complanatum</name>
    <dbReference type="NCBI Taxonomy" id="34168"/>
    <lineage>
        <taxon>Eukaryota</taxon>
        <taxon>Viridiplantae</taxon>
        <taxon>Streptophyta</taxon>
        <taxon>Embryophyta</taxon>
        <taxon>Tracheophyta</taxon>
        <taxon>Lycopodiopsida</taxon>
        <taxon>Lycopodiales</taxon>
        <taxon>Lycopodiaceae</taxon>
        <taxon>Lycopodioideae</taxon>
        <taxon>Diphasiastrum</taxon>
    </lineage>
</organism>
<name>A0ACC2AKK3_DIPCM</name>
<evidence type="ECO:0000313" key="1">
    <source>
        <dbReference type="EMBL" id="KAJ7518104.1"/>
    </source>
</evidence>
<protein>
    <submittedName>
        <fullName evidence="1">Uncharacterized protein</fullName>
    </submittedName>
</protein>
<gene>
    <name evidence="1" type="ORF">O6H91_21G055800</name>
</gene>
<reference evidence="2" key="1">
    <citation type="journal article" date="2024" name="Proc. Natl. Acad. Sci. U.S.A.">
        <title>Extraordinary preservation of gene collinearity over three hundred million years revealed in homosporous lycophytes.</title>
        <authorList>
            <person name="Li C."/>
            <person name="Wickell D."/>
            <person name="Kuo L.Y."/>
            <person name="Chen X."/>
            <person name="Nie B."/>
            <person name="Liao X."/>
            <person name="Peng D."/>
            <person name="Ji J."/>
            <person name="Jenkins J."/>
            <person name="Williams M."/>
            <person name="Shu S."/>
            <person name="Plott C."/>
            <person name="Barry K."/>
            <person name="Rajasekar S."/>
            <person name="Grimwood J."/>
            <person name="Han X."/>
            <person name="Sun S."/>
            <person name="Hou Z."/>
            <person name="He W."/>
            <person name="Dai G."/>
            <person name="Sun C."/>
            <person name="Schmutz J."/>
            <person name="Leebens-Mack J.H."/>
            <person name="Li F.W."/>
            <person name="Wang L."/>
        </authorList>
    </citation>
    <scope>NUCLEOTIDE SEQUENCE [LARGE SCALE GENOMIC DNA]</scope>
    <source>
        <strain evidence="2">cv. PW_Plant_1</strain>
    </source>
</reference>
<proteinExistence type="predicted"/>
<dbReference type="EMBL" id="CM055112">
    <property type="protein sequence ID" value="KAJ7518104.1"/>
    <property type="molecule type" value="Genomic_DNA"/>
</dbReference>
<dbReference type="Proteomes" id="UP001162992">
    <property type="component" value="Chromosome 21"/>
</dbReference>
<keyword evidence="2" id="KW-1185">Reference proteome</keyword>